<keyword evidence="3" id="KW-1185">Reference proteome</keyword>
<protein>
    <submittedName>
        <fullName evidence="2">Uncharacterized protein</fullName>
    </submittedName>
</protein>
<dbReference type="AlphaFoldDB" id="A0AAD8RAJ9"/>
<dbReference type="EMBL" id="JAUUTY010000006">
    <property type="protein sequence ID" value="KAK1616464.1"/>
    <property type="molecule type" value="Genomic_DNA"/>
</dbReference>
<comment type="caution">
    <text evidence="2">The sequence shown here is derived from an EMBL/GenBank/DDBJ whole genome shotgun (WGS) entry which is preliminary data.</text>
</comment>
<dbReference type="Proteomes" id="UP001231189">
    <property type="component" value="Unassembled WGS sequence"/>
</dbReference>
<proteinExistence type="predicted"/>
<sequence length="367" mass="41478">MPHVEPPLSPSFFSHGHHVPELHLASLAPPSIATVEEEADPGQNTRAQDGDAMPMTSHVARPQTPLDTRRLATLRLAWTPSLFLEHRRDTTTPLDTPTTQTRMEPYVQTESYELGNGGGLIFERDLFLVSEKLERPPPQFHGVRIHNTPGGEQQWMITADLKGSPEPPISERILFSFKANSWVDGLAHALQEGLARVCGQNIAALQGTRFAHFARHDTVGEPMALSSHPVLKHHVEHLDFMLHETRKDLEQTRVHAHRAQMALDHHADAIKLLAKDRRSLRLQRAKKDATITRLHQKIRTLEAVVRTQQDQIEEMEEDGEDIQGGEDFLSDNNDFEEDEFTDEEDYEFLEAAEDGIITINVDVDVEE</sequence>
<reference evidence="2" key="1">
    <citation type="submission" date="2023-07" db="EMBL/GenBank/DDBJ databases">
        <title>A chromosome-level genome assembly of Lolium multiflorum.</title>
        <authorList>
            <person name="Chen Y."/>
            <person name="Copetti D."/>
            <person name="Kolliker R."/>
            <person name="Studer B."/>
        </authorList>
    </citation>
    <scope>NUCLEOTIDE SEQUENCE</scope>
    <source>
        <strain evidence="2">02402/16</strain>
        <tissue evidence="2">Leaf</tissue>
    </source>
</reference>
<gene>
    <name evidence="2" type="ORF">QYE76_021981</name>
</gene>
<feature type="region of interest" description="Disordered" evidence="1">
    <location>
        <begin position="36"/>
        <end position="66"/>
    </location>
</feature>
<accession>A0AAD8RAJ9</accession>
<evidence type="ECO:0000313" key="2">
    <source>
        <dbReference type="EMBL" id="KAK1616464.1"/>
    </source>
</evidence>
<organism evidence="2 3">
    <name type="scientific">Lolium multiflorum</name>
    <name type="common">Italian ryegrass</name>
    <name type="synonym">Lolium perenne subsp. multiflorum</name>
    <dbReference type="NCBI Taxonomy" id="4521"/>
    <lineage>
        <taxon>Eukaryota</taxon>
        <taxon>Viridiplantae</taxon>
        <taxon>Streptophyta</taxon>
        <taxon>Embryophyta</taxon>
        <taxon>Tracheophyta</taxon>
        <taxon>Spermatophyta</taxon>
        <taxon>Magnoliopsida</taxon>
        <taxon>Liliopsida</taxon>
        <taxon>Poales</taxon>
        <taxon>Poaceae</taxon>
        <taxon>BOP clade</taxon>
        <taxon>Pooideae</taxon>
        <taxon>Poodae</taxon>
        <taxon>Poeae</taxon>
        <taxon>Poeae Chloroplast Group 2 (Poeae type)</taxon>
        <taxon>Loliodinae</taxon>
        <taxon>Loliinae</taxon>
        <taxon>Lolium</taxon>
    </lineage>
</organism>
<evidence type="ECO:0000313" key="3">
    <source>
        <dbReference type="Proteomes" id="UP001231189"/>
    </source>
</evidence>
<feature type="compositionally biased region" description="Acidic residues" evidence="1">
    <location>
        <begin position="333"/>
        <end position="342"/>
    </location>
</feature>
<feature type="region of interest" description="Disordered" evidence="1">
    <location>
        <begin position="316"/>
        <end position="342"/>
    </location>
</feature>
<name>A0AAD8RAJ9_LOLMU</name>
<evidence type="ECO:0000256" key="1">
    <source>
        <dbReference type="SAM" id="MobiDB-lite"/>
    </source>
</evidence>